<dbReference type="EMBL" id="VUJU01012511">
    <property type="protein sequence ID" value="KAF0707499.1"/>
    <property type="molecule type" value="Genomic_DNA"/>
</dbReference>
<evidence type="ECO:0000313" key="2">
    <source>
        <dbReference type="Proteomes" id="UP000478052"/>
    </source>
</evidence>
<reference evidence="1 2" key="1">
    <citation type="submission" date="2019-08" db="EMBL/GenBank/DDBJ databases">
        <title>Whole genome of Aphis craccivora.</title>
        <authorList>
            <person name="Voronova N.V."/>
            <person name="Shulinski R.S."/>
            <person name="Bandarenka Y.V."/>
            <person name="Zhorov D.G."/>
            <person name="Warner D."/>
        </authorList>
    </citation>
    <scope>NUCLEOTIDE SEQUENCE [LARGE SCALE GENOMIC DNA]</scope>
    <source>
        <strain evidence="1">180601</strain>
        <tissue evidence="1">Whole Body</tissue>
    </source>
</reference>
<keyword evidence="2" id="KW-1185">Reference proteome</keyword>
<proteinExistence type="predicted"/>
<gene>
    <name evidence="1" type="ORF">FWK35_00034381</name>
</gene>
<sequence>TKFSPNNLRKLVRKSLEAEFNNDVFTGEHFGSSKSVDFTKPLDIYDIDFNNDFLFYFSALLDSEWSAIVKNNECSYLFDYNYDSFYKTHDISCNFEERKSYKINDPSIVYAIGSECLEAVCNAMFLCVVVFSNLKNMDLGVTVIAKYFGDFCPHKPIDRAYNDDVLHSNLFIDESLHNFHVLRTRGIDYRLRAQSLTEQYRKLSMFLNCLKSYLKISNILSEEDFAYCFSFIKTDIYYPVVGNVLRFLHCKLTTNNSSLISAIGIFHVTSLTGLRRQAIKDELSHKTAAMVRRDAILKADPKMLVPGNLSKIYSINALQMARNEELTKNDLHWEDVADLILRCRKERDLCSPDDIYVHQASDPIGCLFFSVKHFNSIQSVIDKNSYVLHLDATGSVVRKINVKGKRIYYYAGVVNIDGKMRFKHCFGQKWLIFRTVVLDFSMALLNAVCESWNKLSLIDYINNCYKYYKSDQPNQQIIVKLLRGSHFQYMISRCVNSITKNKKIHDFILDCTALLIISSDLNSVRTTLRLIIVYDTCQITDNCELLSNNEYYCESFAKKFFDLYLPFTYMWTRVMMPQEIISKYCVKTITNDNVDKHFDNVKNSLMKGETNMKLGHFVYKIQIYIEVVCKEIKEKIQSVLYKRKKNQSHKKCKKSSSEWDNSQTFCPGNRGNILIEEQWQKRSKTVQSHFSHTNIQRLSYNWQYKSSEKALQYDFDKNGQCNKPTESFHYFFY</sequence>
<name>A0A6G0VSC1_APHCR</name>
<feature type="non-terminal residue" evidence="1">
    <location>
        <position position="1"/>
    </location>
</feature>
<dbReference type="Proteomes" id="UP000478052">
    <property type="component" value="Unassembled WGS sequence"/>
</dbReference>
<dbReference type="OrthoDB" id="6779874at2759"/>
<organism evidence="1 2">
    <name type="scientific">Aphis craccivora</name>
    <name type="common">Cowpea aphid</name>
    <dbReference type="NCBI Taxonomy" id="307492"/>
    <lineage>
        <taxon>Eukaryota</taxon>
        <taxon>Metazoa</taxon>
        <taxon>Ecdysozoa</taxon>
        <taxon>Arthropoda</taxon>
        <taxon>Hexapoda</taxon>
        <taxon>Insecta</taxon>
        <taxon>Pterygota</taxon>
        <taxon>Neoptera</taxon>
        <taxon>Paraneoptera</taxon>
        <taxon>Hemiptera</taxon>
        <taxon>Sternorrhyncha</taxon>
        <taxon>Aphidomorpha</taxon>
        <taxon>Aphidoidea</taxon>
        <taxon>Aphididae</taxon>
        <taxon>Aphidini</taxon>
        <taxon>Aphis</taxon>
        <taxon>Aphis</taxon>
    </lineage>
</organism>
<protein>
    <submittedName>
        <fullName evidence="1">Uncharacterized protein</fullName>
    </submittedName>
</protein>
<evidence type="ECO:0000313" key="1">
    <source>
        <dbReference type="EMBL" id="KAF0707499.1"/>
    </source>
</evidence>
<accession>A0A6G0VSC1</accession>
<dbReference type="AlphaFoldDB" id="A0A6G0VSC1"/>
<comment type="caution">
    <text evidence="1">The sequence shown here is derived from an EMBL/GenBank/DDBJ whole genome shotgun (WGS) entry which is preliminary data.</text>
</comment>